<dbReference type="EMBL" id="MCFL01000001">
    <property type="protein sequence ID" value="ORZ41446.1"/>
    <property type="molecule type" value="Genomic_DNA"/>
</dbReference>
<gene>
    <name evidence="1" type="ORF">BCR44DRAFT_1006823</name>
</gene>
<comment type="caution">
    <text evidence="1">The sequence shown here is derived from an EMBL/GenBank/DDBJ whole genome shotgun (WGS) entry which is preliminary data.</text>
</comment>
<name>A0A1Y2I3K9_9FUNG</name>
<keyword evidence="2" id="KW-1185">Reference proteome</keyword>
<protein>
    <submittedName>
        <fullName evidence="1">Uncharacterized protein</fullName>
    </submittedName>
</protein>
<dbReference type="AlphaFoldDB" id="A0A1Y2I3K9"/>
<sequence>MLSVGHMRVHCRRFFFFFDLWYFRCSLTRSVHFRPVPVPLAWPSHSRLGCLCSVFHLLYCSHDTQTPILAVPDYVFFCVLIPCVISPHYENPHLMFSGLSCDTIVV</sequence>
<reference evidence="1 2" key="1">
    <citation type="submission" date="2016-07" db="EMBL/GenBank/DDBJ databases">
        <title>Pervasive Adenine N6-methylation of Active Genes in Fungi.</title>
        <authorList>
            <consortium name="DOE Joint Genome Institute"/>
            <person name="Mondo S.J."/>
            <person name="Dannebaum R.O."/>
            <person name="Kuo R.C."/>
            <person name="Labutti K."/>
            <person name="Haridas S."/>
            <person name="Kuo A."/>
            <person name="Salamov A."/>
            <person name="Ahrendt S.R."/>
            <person name="Lipzen A."/>
            <person name="Sullivan W."/>
            <person name="Andreopoulos W.B."/>
            <person name="Clum A."/>
            <person name="Lindquist E."/>
            <person name="Daum C."/>
            <person name="Ramamoorthy G.K."/>
            <person name="Gryganskyi A."/>
            <person name="Culley D."/>
            <person name="Magnuson J.K."/>
            <person name="James T.Y."/>
            <person name="O'Malley M.A."/>
            <person name="Stajich J.E."/>
            <person name="Spatafora J.W."/>
            <person name="Visel A."/>
            <person name="Grigoriev I.V."/>
        </authorList>
    </citation>
    <scope>NUCLEOTIDE SEQUENCE [LARGE SCALE GENOMIC DNA]</scope>
    <source>
        <strain evidence="1 2">PL171</strain>
    </source>
</reference>
<dbReference type="Proteomes" id="UP000193411">
    <property type="component" value="Unassembled WGS sequence"/>
</dbReference>
<proteinExistence type="predicted"/>
<organism evidence="1 2">
    <name type="scientific">Catenaria anguillulae PL171</name>
    <dbReference type="NCBI Taxonomy" id="765915"/>
    <lineage>
        <taxon>Eukaryota</taxon>
        <taxon>Fungi</taxon>
        <taxon>Fungi incertae sedis</taxon>
        <taxon>Blastocladiomycota</taxon>
        <taxon>Blastocladiomycetes</taxon>
        <taxon>Blastocladiales</taxon>
        <taxon>Catenariaceae</taxon>
        <taxon>Catenaria</taxon>
    </lineage>
</organism>
<evidence type="ECO:0000313" key="2">
    <source>
        <dbReference type="Proteomes" id="UP000193411"/>
    </source>
</evidence>
<evidence type="ECO:0000313" key="1">
    <source>
        <dbReference type="EMBL" id="ORZ41446.1"/>
    </source>
</evidence>
<accession>A0A1Y2I3K9</accession>